<proteinExistence type="predicted"/>
<dbReference type="SUPFAM" id="SSF53474">
    <property type="entry name" value="alpha/beta-Hydrolases"/>
    <property type="match status" value="1"/>
</dbReference>
<feature type="signal peptide" evidence="3">
    <location>
        <begin position="1"/>
        <end position="23"/>
    </location>
</feature>
<dbReference type="PANTHER" id="PTHR43037:SF5">
    <property type="entry name" value="FERULOYL ESTERASE"/>
    <property type="match status" value="1"/>
</dbReference>
<dbReference type="OrthoDB" id="505233at2"/>
<protein>
    <submittedName>
        <fullName evidence="4">Polyhydroxybutyrate depolymerase</fullName>
    </submittedName>
</protein>
<gene>
    <name evidence="4" type="ORF">AWB72_01473</name>
</gene>
<evidence type="ECO:0000313" key="4">
    <source>
        <dbReference type="EMBL" id="SAL21492.1"/>
    </source>
</evidence>
<reference evidence="4 5" key="1">
    <citation type="submission" date="2016-01" db="EMBL/GenBank/DDBJ databases">
        <authorList>
            <person name="Peeters C."/>
        </authorList>
    </citation>
    <scope>NUCLEOTIDE SEQUENCE [LARGE SCALE GENOMIC DNA]</scope>
    <source>
        <strain evidence="4">LMG 29315</strain>
    </source>
</reference>
<dbReference type="PANTHER" id="PTHR43037">
    <property type="entry name" value="UNNAMED PRODUCT-RELATED"/>
    <property type="match status" value="1"/>
</dbReference>
<sequence length="382" mass="40035">MMTKPSGLRLAAAMMLAIGLAGCGGGGDSPGAGAVASKQEMTVASTAKAASAPSTVGKLQRYQIDPAKVFVAGISSGGFAAVQMHVAHSSTFKGAAVYAGGVYWCAGVGGALSALANCGGLTLSTNQASYNSMLMESEAYLDTQSSLRTIDPVANLRGQPVYLWSGTQDEVVNPLEMADLNSEYQHYGARVHFDNAFPAEHGWESPDGELACGTLGSPYMVRCSANGAVYDSVKTWLTMFLGPLKPRNNGKLSGTLASFDQTEFGASPNLSMSSTGSVFVPRSCAQGDKCGLVLALHGCLQEASLIGNRWVTEAGINEWADTNKLVVVYPDTIASSAPGPTNPNACFDWWGYSNQYDPNYALKSGLQMSVLYAMVQRVTGRP</sequence>
<dbReference type="InterPro" id="IPR000801">
    <property type="entry name" value="Esterase-like"/>
</dbReference>
<dbReference type="PROSITE" id="PS51257">
    <property type="entry name" value="PROKAR_LIPOPROTEIN"/>
    <property type="match status" value="1"/>
</dbReference>
<name>A0A658QU55_9BURK</name>
<dbReference type="EMBL" id="FCNV02000002">
    <property type="protein sequence ID" value="SAL21492.1"/>
    <property type="molecule type" value="Genomic_DNA"/>
</dbReference>
<organism evidence="4 5">
    <name type="scientific">Caballeronia concitans</name>
    <dbReference type="NCBI Taxonomy" id="1777133"/>
    <lineage>
        <taxon>Bacteria</taxon>
        <taxon>Pseudomonadati</taxon>
        <taxon>Pseudomonadota</taxon>
        <taxon>Betaproteobacteria</taxon>
        <taxon>Burkholderiales</taxon>
        <taxon>Burkholderiaceae</taxon>
        <taxon>Caballeronia</taxon>
    </lineage>
</organism>
<dbReference type="AlphaFoldDB" id="A0A658QU55"/>
<dbReference type="Pfam" id="PF00756">
    <property type="entry name" value="Esterase"/>
    <property type="match status" value="1"/>
</dbReference>
<keyword evidence="1 3" id="KW-0732">Signal</keyword>
<dbReference type="InterPro" id="IPR029058">
    <property type="entry name" value="AB_hydrolase_fold"/>
</dbReference>
<feature type="chain" id="PRO_5025051823" evidence="3">
    <location>
        <begin position="24"/>
        <end position="382"/>
    </location>
</feature>
<evidence type="ECO:0000256" key="3">
    <source>
        <dbReference type="SAM" id="SignalP"/>
    </source>
</evidence>
<dbReference type="Proteomes" id="UP000198263">
    <property type="component" value="Unassembled WGS sequence"/>
</dbReference>
<dbReference type="InterPro" id="IPR050955">
    <property type="entry name" value="Plant_Biomass_Hydrol_Est"/>
</dbReference>
<keyword evidence="5" id="KW-1185">Reference proteome</keyword>
<evidence type="ECO:0000256" key="2">
    <source>
        <dbReference type="ARBA" id="ARBA00022801"/>
    </source>
</evidence>
<evidence type="ECO:0000313" key="5">
    <source>
        <dbReference type="Proteomes" id="UP000198263"/>
    </source>
</evidence>
<accession>A0A658QU55</accession>
<dbReference type="GO" id="GO:0016787">
    <property type="term" value="F:hydrolase activity"/>
    <property type="evidence" value="ECO:0007669"/>
    <property type="project" value="UniProtKB-KW"/>
</dbReference>
<keyword evidence="2" id="KW-0378">Hydrolase</keyword>
<evidence type="ECO:0000256" key="1">
    <source>
        <dbReference type="ARBA" id="ARBA00022729"/>
    </source>
</evidence>
<dbReference type="Gene3D" id="3.40.50.1820">
    <property type="entry name" value="alpha/beta hydrolase"/>
    <property type="match status" value="2"/>
</dbReference>
<comment type="caution">
    <text evidence="4">The sequence shown here is derived from an EMBL/GenBank/DDBJ whole genome shotgun (WGS) entry which is preliminary data.</text>
</comment>